<evidence type="ECO:0000313" key="2">
    <source>
        <dbReference type="EMBL" id="MPC90773.1"/>
    </source>
</evidence>
<comment type="caution">
    <text evidence="2">The sequence shown here is derived from an EMBL/GenBank/DDBJ whole genome shotgun (WGS) entry which is preliminary data.</text>
</comment>
<dbReference type="EMBL" id="VSRR010085493">
    <property type="protein sequence ID" value="MPC90773.1"/>
    <property type="molecule type" value="Genomic_DNA"/>
</dbReference>
<gene>
    <name evidence="2" type="ORF">E2C01_085772</name>
</gene>
<evidence type="ECO:0000256" key="1">
    <source>
        <dbReference type="SAM" id="MobiDB-lite"/>
    </source>
</evidence>
<organism evidence="2 3">
    <name type="scientific">Portunus trituberculatus</name>
    <name type="common">Swimming crab</name>
    <name type="synonym">Neptunus trituberculatus</name>
    <dbReference type="NCBI Taxonomy" id="210409"/>
    <lineage>
        <taxon>Eukaryota</taxon>
        <taxon>Metazoa</taxon>
        <taxon>Ecdysozoa</taxon>
        <taxon>Arthropoda</taxon>
        <taxon>Crustacea</taxon>
        <taxon>Multicrustacea</taxon>
        <taxon>Malacostraca</taxon>
        <taxon>Eumalacostraca</taxon>
        <taxon>Eucarida</taxon>
        <taxon>Decapoda</taxon>
        <taxon>Pleocyemata</taxon>
        <taxon>Brachyura</taxon>
        <taxon>Eubrachyura</taxon>
        <taxon>Portunoidea</taxon>
        <taxon>Portunidae</taxon>
        <taxon>Portuninae</taxon>
        <taxon>Portunus</taxon>
    </lineage>
</organism>
<keyword evidence="3" id="KW-1185">Reference proteome</keyword>
<dbReference type="Proteomes" id="UP000324222">
    <property type="component" value="Unassembled WGS sequence"/>
</dbReference>
<feature type="region of interest" description="Disordered" evidence="1">
    <location>
        <begin position="1"/>
        <end position="27"/>
    </location>
</feature>
<evidence type="ECO:0000313" key="3">
    <source>
        <dbReference type="Proteomes" id="UP000324222"/>
    </source>
</evidence>
<proteinExistence type="predicted"/>
<sequence>MVGGWTGGKACRTTPRSGSKTCTRRNPLPPQWPISLDNVNFGWKCPCQGVPGSQEPSARRLALEGRQDDLVLGLDDSLETVNTCNSVCFVV</sequence>
<protein>
    <submittedName>
        <fullName evidence="2">Uncharacterized protein</fullName>
    </submittedName>
</protein>
<name>A0A5B7J8G7_PORTR</name>
<dbReference type="AlphaFoldDB" id="A0A5B7J8G7"/>
<reference evidence="2 3" key="1">
    <citation type="submission" date="2019-05" db="EMBL/GenBank/DDBJ databases">
        <title>Another draft genome of Portunus trituberculatus and its Hox gene families provides insights of decapod evolution.</title>
        <authorList>
            <person name="Jeong J.-H."/>
            <person name="Song I."/>
            <person name="Kim S."/>
            <person name="Choi T."/>
            <person name="Kim D."/>
            <person name="Ryu S."/>
            <person name="Kim W."/>
        </authorList>
    </citation>
    <scope>NUCLEOTIDE SEQUENCE [LARGE SCALE GENOMIC DNA]</scope>
    <source>
        <tissue evidence="2">Muscle</tissue>
    </source>
</reference>
<accession>A0A5B7J8G7</accession>